<name>A0A232LVG5_9EURO</name>
<protein>
    <recommendedName>
        <fullName evidence="2">Mso1 N-terminal domain-containing protein</fullName>
    </recommendedName>
</protein>
<comment type="caution">
    <text evidence="3">The sequence shown here is derived from an EMBL/GenBank/DDBJ whole genome shotgun (WGS) entry which is preliminary data.</text>
</comment>
<organism evidence="3 4">
    <name type="scientific">Elaphomyces granulatus</name>
    <dbReference type="NCBI Taxonomy" id="519963"/>
    <lineage>
        <taxon>Eukaryota</taxon>
        <taxon>Fungi</taxon>
        <taxon>Dikarya</taxon>
        <taxon>Ascomycota</taxon>
        <taxon>Pezizomycotina</taxon>
        <taxon>Eurotiomycetes</taxon>
        <taxon>Eurotiomycetidae</taxon>
        <taxon>Eurotiales</taxon>
        <taxon>Elaphomycetaceae</taxon>
        <taxon>Elaphomyces</taxon>
    </lineage>
</organism>
<dbReference type="EMBL" id="NPHW01004273">
    <property type="protein sequence ID" value="OXV08171.1"/>
    <property type="molecule type" value="Genomic_DNA"/>
</dbReference>
<evidence type="ECO:0000313" key="4">
    <source>
        <dbReference type="Proteomes" id="UP000243515"/>
    </source>
</evidence>
<feature type="compositionally biased region" description="Low complexity" evidence="1">
    <location>
        <begin position="149"/>
        <end position="161"/>
    </location>
</feature>
<keyword evidence="4" id="KW-1185">Reference proteome</keyword>
<sequence length="294" mass="29735">MSSYFASLKSSAAISNLGTRLNSLRRAITSGDEADDPDNEDSSHVSNVLRAYYTEKGRTFPPWLPPDPKAPPPPQPRMVATQSSLQQGGYGQSLAPAGSRVGVGAGGGGGGGLGDLWGDAGGTTTQPAPPQPQTASLRNRGSPSPRPVPSGLLPPSSSSSLTPPPQTTARPLPSQRAGSYQNTAAAQQARLGLERSTSAQDRLRARVQGGGSGYGYASSSPGPNPSPLSHSPLSGGGQQQVPAAAAAANKPWQSDDSLGFDNGGYGANAYGGGGGGYSRRPVGLPSGPQVQGRR</sequence>
<reference evidence="3 4" key="1">
    <citation type="journal article" date="2015" name="Environ. Microbiol.">
        <title>Metagenome sequence of Elaphomyces granulatus from sporocarp tissue reveals Ascomycota ectomycorrhizal fingerprints of genome expansion and a Proteobacteria-rich microbiome.</title>
        <authorList>
            <person name="Quandt C.A."/>
            <person name="Kohler A."/>
            <person name="Hesse C.N."/>
            <person name="Sharpton T.J."/>
            <person name="Martin F."/>
            <person name="Spatafora J.W."/>
        </authorList>
    </citation>
    <scope>NUCLEOTIDE SEQUENCE [LARGE SCALE GENOMIC DNA]</scope>
    <source>
        <strain evidence="3 4">OSC145934</strain>
    </source>
</reference>
<evidence type="ECO:0000259" key="2">
    <source>
        <dbReference type="Pfam" id="PF14475"/>
    </source>
</evidence>
<feature type="compositionally biased region" description="Low complexity" evidence="1">
    <location>
        <begin position="215"/>
        <end position="233"/>
    </location>
</feature>
<evidence type="ECO:0000256" key="1">
    <source>
        <dbReference type="SAM" id="MobiDB-lite"/>
    </source>
</evidence>
<feature type="region of interest" description="Disordered" evidence="1">
    <location>
        <begin position="57"/>
        <end position="294"/>
    </location>
</feature>
<accession>A0A232LVG5</accession>
<dbReference type="OrthoDB" id="2683368at2759"/>
<feature type="compositionally biased region" description="Gly residues" evidence="1">
    <location>
        <begin position="261"/>
        <end position="277"/>
    </location>
</feature>
<feature type="compositionally biased region" description="Gly residues" evidence="1">
    <location>
        <begin position="101"/>
        <end position="121"/>
    </location>
</feature>
<evidence type="ECO:0000313" key="3">
    <source>
        <dbReference type="EMBL" id="OXV08171.1"/>
    </source>
</evidence>
<gene>
    <name evidence="3" type="ORF">Egran_04066</name>
</gene>
<dbReference type="InterPro" id="IPR028095">
    <property type="entry name" value="Mso1_N_dom"/>
</dbReference>
<dbReference type="Pfam" id="PF14475">
    <property type="entry name" value="Mso1_Sec1_bdg"/>
    <property type="match status" value="1"/>
</dbReference>
<proteinExistence type="predicted"/>
<feature type="compositionally biased region" description="Pro residues" evidence="1">
    <location>
        <begin position="62"/>
        <end position="76"/>
    </location>
</feature>
<dbReference type="AlphaFoldDB" id="A0A232LVG5"/>
<dbReference type="Proteomes" id="UP000243515">
    <property type="component" value="Unassembled WGS sequence"/>
</dbReference>
<feature type="compositionally biased region" description="Polar residues" evidence="1">
    <location>
        <begin position="176"/>
        <end position="186"/>
    </location>
</feature>
<feature type="domain" description="Mso1 N-terminal" evidence="2">
    <location>
        <begin position="23"/>
        <end position="64"/>
    </location>
</feature>